<dbReference type="SUPFAM" id="SSF56601">
    <property type="entry name" value="beta-lactamase/transpeptidase-like"/>
    <property type="match status" value="1"/>
</dbReference>
<proteinExistence type="inferred from homology"/>
<dbReference type="HOGENOM" id="CLU_027070_0_3_6"/>
<dbReference type="Gene3D" id="3.40.710.10">
    <property type="entry name" value="DD-peptidase/beta-lactamase superfamily"/>
    <property type="match status" value="1"/>
</dbReference>
<dbReference type="GO" id="GO:0006508">
    <property type="term" value="P:proteolysis"/>
    <property type="evidence" value="ECO:0007669"/>
    <property type="project" value="InterPro"/>
</dbReference>
<sequence length="348" mass="38258">MSRFRVLRSLPQALAGDWPGGMVRMLLTAMLLGPLVLSGGACAAPERSEPEIVSRTYASPESRSRTSIDERDPSEILSMARELYRQDNQPHRNPPGLQLQSASALVVDERGNRIYAKNAQQIKPIASVTKLMTAMVVLDAGVPLSTRIGIIEDDRDRLRNSSSRLMIGKANLTRGELLMVALMSSDNRAAHALGRTTFRGGTPAFVSAMNRKAKSLGMYDTYFADSSGLNGQNRSSAEDLVKMVKAASTYPFIRKTTSTGEMTLHPFADGRALLYRNTNSLVRNPDWNVEISKTGFINEAGRCLVMQTRIADRRLYIVLLDGSGKLTPLGDSNRVRDWLLNGQKTAAR</sequence>
<evidence type="ECO:0000256" key="6">
    <source>
        <dbReference type="ARBA" id="ARBA00023316"/>
    </source>
</evidence>
<feature type="domain" description="Peptidase S11 D-alanyl-D-alanine carboxypeptidase A N-terminal" evidence="11">
    <location>
        <begin position="95"/>
        <end position="322"/>
    </location>
</feature>
<dbReference type="InterPro" id="IPR018044">
    <property type="entry name" value="Peptidase_S11"/>
</dbReference>
<dbReference type="GO" id="GO:0008360">
    <property type="term" value="P:regulation of cell shape"/>
    <property type="evidence" value="ECO:0007669"/>
    <property type="project" value="UniProtKB-KW"/>
</dbReference>
<evidence type="ECO:0000256" key="9">
    <source>
        <dbReference type="RuleBase" id="RU004016"/>
    </source>
</evidence>
<evidence type="ECO:0000313" key="12">
    <source>
        <dbReference type="EMBL" id="AFL72509.1"/>
    </source>
</evidence>
<dbReference type="RefSeq" id="WP_014777010.1">
    <property type="nucleotide sequence ID" value="NC_018012.1"/>
</dbReference>
<dbReference type="AlphaFoldDB" id="I3Y691"/>
<dbReference type="GO" id="GO:0009252">
    <property type="term" value="P:peptidoglycan biosynthetic process"/>
    <property type="evidence" value="ECO:0007669"/>
    <property type="project" value="UniProtKB-KW"/>
</dbReference>
<keyword evidence="12" id="KW-0121">Carboxypeptidase</keyword>
<comment type="similarity">
    <text evidence="1 9">Belongs to the peptidase S11 family.</text>
</comment>
<dbReference type="PANTHER" id="PTHR21581:SF26">
    <property type="entry name" value="D-ALANYL-D-ALANINE ENDOPEPTIDASE"/>
    <property type="match status" value="1"/>
</dbReference>
<evidence type="ECO:0000313" key="13">
    <source>
        <dbReference type="Proteomes" id="UP000006062"/>
    </source>
</evidence>
<dbReference type="Pfam" id="PF00768">
    <property type="entry name" value="Peptidase_S11"/>
    <property type="match status" value="1"/>
</dbReference>
<feature type="binding site" evidence="8">
    <location>
        <position position="293"/>
    </location>
    <ligand>
        <name>substrate</name>
    </ligand>
</feature>
<dbReference type="GO" id="GO:0071555">
    <property type="term" value="P:cell wall organization"/>
    <property type="evidence" value="ECO:0007669"/>
    <property type="project" value="UniProtKB-KW"/>
</dbReference>
<evidence type="ECO:0000256" key="10">
    <source>
        <dbReference type="SAM" id="MobiDB-lite"/>
    </source>
</evidence>
<keyword evidence="4" id="KW-0133">Cell shape</keyword>
<dbReference type="EMBL" id="CP003154">
    <property type="protein sequence ID" value="AFL72509.1"/>
    <property type="molecule type" value="Genomic_DNA"/>
</dbReference>
<gene>
    <name evidence="12" type="ordered locus">Thivi_0442</name>
</gene>
<evidence type="ECO:0000259" key="11">
    <source>
        <dbReference type="Pfam" id="PF00768"/>
    </source>
</evidence>
<reference evidence="12 13" key="1">
    <citation type="submission" date="2012-06" db="EMBL/GenBank/DDBJ databases">
        <title>Complete sequence of Thiocystis violascens DSM 198.</title>
        <authorList>
            <consortium name="US DOE Joint Genome Institute"/>
            <person name="Lucas S."/>
            <person name="Han J."/>
            <person name="Lapidus A."/>
            <person name="Cheng J.-F."/>
            <person name="Goodwin L."/>
            <person name="Pitluck S."/>
            <person name="Peters L."/>
            <person name="Ovchinnikova G."/>
            <person name="Teshima H."/>
            <person name="Detter J.C."/>
            <person name="Han C."/>
            <person name="Tapia R."/>
            <person name="Land M."/>
            <person name="Hauser L."/>
            <person name="Kyrpides N."/>
            <person name="Ivanova N."/>
            <person name="Pagani I."/>
            <person name="Vogl K."/>
            <person name="Liu Z."/>
            <person name="Frigaard N.-U."/>
            <person name="Bryant D."/>
            <person name="Woyke T."/>
        </authorList>
    </citation>
    <scope>NUCLEOTIDE SEQUENCE [LARGE SCALE GENOMIC DNA]</scope>
    <source>
        <strain evidence="13">ATCC 17096 / DSM 198 / 6111</strain>
    </source>
</reference>
<evidence type="ECO:0000256" key="7">
    <source>
        <dbReference type="PIRSR" id="PIRSR618044-1"/>
    </source>
</evidence>
<feature type="compositionally biased region" description="Basic and acidic residues" evidence="10">
    <location>
        <begin position="62"/>
        <end position="72"/>
    </location>
</feature>
<feature type="active site" evidence="7">
    <location>
        <position position="185"/>
    </location>
</feature>
<keyword evidence="12" id="KW-0645">Protease</keyword>
<evidence type="ECO:0000256" key="5">
    <source>
        <dbReference type="ARBA" id="ARBA00022984"/>
    </source>
</evidence>
<feature type="region of interest" description="Disordered" evidence="10">
    <location>
        <begin position="48"/>
        <end position="72"/>
    </location>
</feature>
<evidence type="ECO:0000256" key="3">
    <source>
        <dbReference type="ARBA" id="ARBA00022801"/>
    </source>
</evidence>
<name>I3Y691_THIV6</name>
<dbReference type="MEROPS" id="S11.007"/>
<evidence type="ECO:0000256" key="1">
    <source>
        <dbReference type="ARBA" id="ARBA00007164"/>
    </source>
</evidence>
<dbReference type="KEGG" id="tvi:Thivi_0442"/>
<evidence type="ECO:0000256" key="2">
    <source>
        <dbReference type="ARBA" id="ARBA00022729"/>
    </source>
</evidence>
<dbReference type="Proteomes" id="UP000006062">
    <property type="component" value="Chromosome"/>
</dbReference>
<keyword evidence="6" id="KW-0961">Cell wall biogenesis/degradation</keyword>
<dbReference type="InterPro" id="IPR001967">
    <property type="entry name" value="Peptidase_S11_N"/>
</dbReference>
<keyword evidence="2" id="KW-0732">Signal</keyword>
<accession>I3Y691</accession>
<organism evidence="12 13">
    <name type="scientific">Thiocystis violascens (strain ATCC 17096 / DSM 198 / 6111)</name>
    <name type="common">Chromatium violascens</name>
    <dbReference type="NCBI Taxonomy" id="765911"/>
    <lineage>
        <taxon>Bacteria</taxon>
        <taxon>Pseudomonadati</taxon>
        <taxon>Pseudomonadota</taxon>
        <taxon>Gammaproteobacteria</taxon>
        <taxon>Chromatiales</taxon>
        <taxon>Chromatiaceae</taxon>
        <taxon>Thiocystis</taxon>
    </lineage>
</organism>
<dbReference type="PANTHER" id="PTHR21581">
    <property type="entry name" value="D-ALANYL-D-ALANINE CARBOXYPEPTIDASE"/>
    <property type="match status" value="1"/>
</dbReference>
<evidence type="ECO:0000256" key="4">
    <source>
        <dbReference type="ARBA" id="ARBA00022960"/>
    </source>
</evidence>
<keyword evidence="13" id="KW-1185">Reference proteome</keyword>
<dbReference type="InterPro" id="IPR012338">
    <property type="entry name" value="Beta-lactam/transpept-like"/>
</dbReference>
<dbReference type="eggNOG" id="COG1686">
    <property type="taxonomic scope" value="Bacteria"/>
</dbReference>
<feature type="active site" description="Acyl-ester intermediate" evidence="7">
    <location>
        <position position="127"/>
    </location>
</feature>
<dbReference type="GO" id="GO:0009002">
    <property type="term" value="F:serine-type D-Ala-D-Ala carboxypeptidase activity"/>
    <property type="evidence" value="ECO:0007669"/>
    <property type="project" value="InterPro"/>
</dbReference>
<dbReference type="PRINTS" id="PR00725">
    <property type="entry name" value="DADACBPTASE1"/>
</dbReference>
<keyword evidence="3" id="KW-0378">Hydrolase</keyword>
<evidence type="ECO:0000256" key="8">
    <source>
        <dbReference type="PIRSR" id="PIRSR618044-2"/>
    </source>
</evidence>
<feature type="active site" description="Proton acceptor" evidence="7">
    <location>
        <position position="130"/>
    </location>
</feature>
<dbReference type="STRING" id="765911.Thivi_0442"/>
<keyword evidence="5" id="KW-0573">Peptidoglycan synthesis</keyword>
<protein>
    <submittedName>
        <fullName evidence="12">D-alanyl-D-alanine carboxypeptidase</fullName>
    </submittedName>
</protein>